<name>A0A7S8IF19_9CHLR</name>
<evidence type="ECO:0000256" key="3">
    <source>
        <dbReference type="ARBA" id="ARBA00023015"/>
    </source>
</evidence>
<evidence type="ECO:0000256" key="7">
    <source>
        <dbReference type="PROSITE-ProRule" id="PRU01091"/>
    </source>
</evidence>
<proteinExistence type="predicted"/>
<keyword evidence="3" id="KW-0805">Transcription regulation</keyword>
<dbReference type="SMART" id="SM00862">
    <property type="entry name" value="Trans_reg_C"/>
    <property type="match status" value="1"/>
</dbReference>
<dbReference type="InterPro" id="IPR036388">
    <property type="entry name" value="WH-like_DNA-bd_sf"/>
</dbReference>
<evidence type="ECO:0000256" key="2">
    <source>
        <dbReference type="ARBA" id="ARBA00023012"/>
    </source>
</evidence>
<dbReference type="GO" id="GO:0005829">
    <property type="term" value="C:cytosol"/>
    <property type="evidence" value="ECO:0007669"/>
    <property type="project" value="TreeGrafter"/>
</dbReference>
<organism evidence="10 11">
    <name type="scientific">Phototrophicus methaneseepsis</name>
    <dbReference type="NCBI Taxonomy" id="2710758"/>
    <lineage>
        <taxon>Bacteria</taxon>
        <taxon>Bacillati</taxon>
        <taxon>Chloroflexota</taxon>
        <taxon>Candidatus Thermofontia</taxon>
        <taxon>Phototrophicales</taxon>
        <taxon>Phototrophicaceae</taxon>
        <taxon>Phototrophicus</taxon>
    </lineage>
</organism>
<dbReference type="PROSITE" id="PS51755">
    <property type="entry name" value="OMPR_PHOB"/>
    <property type="match status" value="1"/>
</dbReference>
<keyword evidence="4 7" id="KW-0238">DNA-binding</keyword>
<keyword evidence="2" id="KW-0902">Two-component regulatory system</keyword>
<feature type="modified residue" description="4-aspartylphosphate" evidence="6">
    <location>
        <position position="52"/>
    </location>
</feature>
<reference evidence="10 11" key="1">
    <citation type="submission" date="2020-02" db="EMBL/GenBank/DDBJ databases">
        <authorList>
            <person name="Zheng R.K."/>
            <person name="Sun C.M."/>
        </authorList>
    </citation>
    <scope>NUCLEOTIDE SEQUENCE [LARGE SCALE GENOMIC DNA]</scope>
    <source>
        <strain evidence="11">rifampicinis</strain>
    </source>
</reference>
<sequence>MATILVVDDEDSILKVVEAYLKGDGNTVHLARDGVSGLAAFRRHNPDIVILDIMLPEMDGMEVLQQIRRESNVYVLMLTAKSEEFDRVMGLTVGADDYLTKPFSPRELAARVKAILRRGRNTAQDERQVLTFKHLKIDIARHEVERDGEQIELTLLEFNLLATLATYAGMVLSREQLLERVWGYDFYGEVRVVDVHIGHIRQKLEVDPTNPQFIETVRGVGYKFADEPL</sequence>
<dbReference type="KEGG" id="pmet:G4Y79_01945"/>
<dbReference type="InterPro" id="IPR001789">
    <property type="entry name" value="Sig_transdc_resp-reg_receiver"/>
</dbReference>
<dbReference type="AlphaFoldDB" id="A0A7S8IF19"/>
<keyword evidence="5" id="KW-0804">Transcription</keyword>
<keyword evidence="1 6" id="KW-0597">Phosphoprotein</keyword>
<evidence type="ECO:0000259" key="9">
    <source>
        <dbReference type="PROSITE" id="PS51755"/>
    </source>
</evidence>
<dbReference type="InterPro" id="IPR011006">
    <property type="entry name" value="CheY-like_superfamily"/>
</dbReference>
<protein>
    <submittedName>
        <fullName evidence="10">Response regulator transcription factor</fullName>
    </submittedName>
</protein>
<dbReference type="FunFam" id="3.40.50.2300:FF:000001">
    <property type="entry name" value="DNA-binding response regulator PhoB"/>
    <property type="match status" value="1"/>
</dbReference>
<dbReference type="Gene3D" id="6.10.250.690">
    <property type="match status" value="1"/>
</dbReference>
<dbReference type="RefSeq" id="WP_195171230.1">
    <property type="nucleotide sequence ID" value="NZ_CP062983.1"/>
</dbReference>
<dbReference type="CDD" id="cd00383">
    <property type="entry name" value="trans_reg_C"/>
    <property type="match status" value="1"/>
</dbReference>
<evidence type="ECO:0000256" key="4">
    <source>
        <dbReference type="ARBA" id="ARBA00023125"/>
    </source>
</evidence>
<dbReference type="SUPFAM" id="SSF52172">
    <property type="entry name" value="CheY-like"/>
    <property type="match status" value="1"/>
</dbReference>
<dbReference type="Gene3D" id="1.10.10.10">
    <property type="entry name" value="Winged helix-like DNA-binding domain superfamily/Winged helix DNA-binding domain"/>
    <property type="match status" value="1"/>
</dbReference>
<gene>
    <name evidence="10" type="ORF">G4Y79_01945</name>
</gene>
<accession>A0A7S8IF19</accession>
<evidence type="ECO:0000256" key="5">
    <source>
        <dbReference type="ARBA" id="ARBA00023163"/>
    </source>
</evidence>
<dbReference type="GO" id="GO:0006355">
    <property type="term" value="P:regulation of DNA-templated transcription"/>
    <property type="evidence" value="ECO:0007669"/>
    <property type="project" value="InterPro"/>
</dbReference>
<dbReference type="GO" id="GO:0000976">
    <property type="term" value="F:transcription cis-regulatory region binding"/>
    <property type="evidence" value="ECO:0007669"/>
    <property type="project" value="TreeGrafter"/>
</dbReference>
<evidence type="ECO:0000259" key="8">
    <source>
        <dbReference type="PROSITE" id="PS50110"/>
    </source>
</evidence>
<feature type="domain" description="Response regulatory" evidence="8">
    <location>
        <begin position="3"/>
        <end position="116"/>
    </location>
</feature>
<dbReference type="Gene3D" id="3.40.50.2300">
    <property type="match status" value="1"/>
</dbReference>
<evidence type="ECO:0000256" key="6">
    <source>
        <dbReference type="PROSITE-ProRule" id="PRU00169"/>
    </source>
</evidence>
<dbReference type="PANTHER" id="PTHR48111">
    <property type="entry name" value="REGULATOR OF RPOS"/>
    <property type="match status" value="1"/>
</dbReference>
<dbReference type="SMART" id="SM00448">
    <property type="entry name" value="REC"/>
    <property type="match status" value="1"/>
</dbReference>
<dbReference type="Proteomes" id="UP000594468">
    <property type="component" value="Chromosome"/>
</dbReference>
<dbReference type="InterPro" id="IPR001867">
    <property type="entry name" value="OmpR/PhoB-type_DNA-bd"/>
</dbReference>
<evidence type="ECO:0000313" key="11">
    <source>
        <dbReference type="Proteomes" id="UP000594468"/>
    </source>
</evidence>
<dbReference type="EMBL" id="CP062983">
    <property type="protein sequence ID" value="QPC83161.1"/>
    <property type="molecule type" value="Genomic_DNA"/>
</dbReference>
<dbReference type="PROSITE" id="PS50110">
    <property type="entry name" value="RESPONSE_REGULATORY"/>
    <property type="match status" value="1"/>
</dbReference>
<dbReference type="PANTHER" id="PTHR48111:SF4">
    <property type="entry name" value="DNA-BINDING DUAL TRANSCRIPTIONAL REGULATOR OMPR"/>
    <property type="match status" value="1"/>
</dbReference>
<keyword evidence="11" id="KW-1185">Reference proteome</keyword>
<feature type="domain" description="OmpR/PhoB-type" evidence="9">
    <location>
        <begin position="127"/>
        <end position="226"/>
    </location>
</feature>
<dbReference type="GO" id="GO:0032993">
    <property type="term" value="C:protein-DNA complex"/>
    <property type="evidence" value="ECO:0007669"/>
    <property type="project" value="TreeGrafter"/>
</dbReference>
<dbReference type="FunFam" id="1.10.10.10:FF:000018">
    <property type="entry name" value="DNA-binding response regulator ResD"/>
    <property type="match status" value="1"/>
</dbReference>
<dbReference type="Pfam" id="PF00072">
    <property type="entry name" value="Response_reg"/>
    <property type="match status" value="1"/>
</dbReference>
<evidence type="ECO:0000256" key="1">
    <source>
        <dbReference type="ARBA" id="ARBA00022553"/>
    </source>
</evidence>
<dbReference type="Pfam" id="PF00486">
    <property type="entry name" value="Trans_reg_C"/>
    <property type="match status" value="1"/>
</dbReference>
<feature type="DNA-binding region" description="OmpR/PhoB-type" evidence="7">
    <location>
        <begin position="127"/>
        <end position="226"/>
    </location>
</feature>
<dbReference type="GO" id="GO:0000156">
    <property type="term" value="F:phosphorelay response regulator activity"/>
    <property type="evidence" value="ECO:0007669"/>
    <property type="project" value="TreeGrafter"/>
</dbReference>
<dbReference type="InterPro" id="IPR039420">
    <property type="entry name" value="WalR-like"/>
</dbReference>
<evidence type="ECO:0000313" key="10">
    <source>
        <dbReference type="EMBL" id="QPC83161.1"/>
    </source>
</evidence>